<reference evidence="2 3" key="1">
    <citation type="journal article" date="2012" name="New Phytol.">
        <title>Insight into trade-off between wood decay and parasitism from the genome of a fungal forest pathogen.</title>
        <authorList>
            <person name="Olson A."/>
            <person name="Aerts A."/>
            <person name="Asiegbu F."/>
            <person name="Belbahri L."/>
            <person name="Bouzid O."/>
            <person name="Broberg A."/>
            <person name="Canback B."/>
            <person name="Coutinho P.M."/>
            <person name="Cullen D."/>
            <person name="Dalman K."/>
            <person name="Deflorio G."/>
            <person name="van Diepen L.T."/>
            <person name="Dunand C."/>
            <person name="Duplessis S."/>
            <person name="Durling M."/>
            <person name="Gonthier P."/>
            <person name="Grimwood J."/>
            <person name="Fossdal C.G."/>
            <person name="Hansson D."/>
            <person name="Henrissat B."/>
            <person name="Hietala A."/>
            <person name="Himmelstrand K."/>
            <person name="Hoffmeister D."/>
            <person name="Hogberg N."/>
            <person name="James T.Y."/>
            <person name="Karlsson M."/>
            <person name="Kohler A."/>
            <person name="Kues U."/>
            <person name="Lee Y.H."/>
            <person name="Lin Y.C."/>
            <person name="Lind M."/>
            <person name="Lindquist E."/>
            <person name="Lombard V."/>
            <person name="Lucas S."/>
            <person name="Lunden K."/>
            <person name="Morin E."/>
            <person name="Murat C."/>
            <person name="Park J."/>
            <person name="Raffaello T."/>
            <person name="Rouze P."/>
            <person name="Salamov A."/>
            <person name="Schmutz J."/>
            <person name="Solheim H."/>
            <person name="Stahlberg J."/>
            <person name="Velez H."/>
            <person name="de Vries R.P."/>
            <person name="Wiebenga A."/>
            <person name="Woodward S."/>
            <person name="Yakovlev I."/>
            <person name="Garbelotto M."/>
            <person name="Martin F."/>
            <person name="Grigoriev I.V."/>
            <person name="Stenlid J."/>
        </authorList>
    </citation>
    <scope>NUCLEOTIDE SEQUENCE [LARGE SCALE GENOMIC DNA]</scope>
    <source>
        <strain evidence="2 3">TC 32-1</strain>
    </source>
</reference>
<protein>
    <submittedName>
        <fullName evidence="2">Uncharacterized protein</fullName>
    </submittedName>
</protein>
<feature type="compositionally biased region" description="Basic residues" evidence="1">
    <location>
        <begin position="194"/>
        <end position="205"/>
    </location>
</feature>
<evidence type="ECO:0000313" key="2">
    <source>
        <dbReference type="EMBL" id="ETW77282.1"/>
    </source>
</evidence>
<organism evidence="2 3">
    <name type="scientific">Heterobasidion irregulare (strain TC 32-1)</name>
    <dbReference type="NCBI Taxonomy" id="747525"/>
    <lineage>
        <taxon>Eukaryota</taxon>
        <taxon>Fungi</taxon>
        <taxon>Dikarya</taxon>
        <taxon>Basidiomycota</taxon>
        <taxon>Agaricomycotina</taxon>
        <taxon>Agaricomycetes</taxon>
        <taxon>Russulales</taxon>
        <taxon>Bondarzewiaceae</taxon>
        <taxon>Heterobasidion</taxon>
        <taxon>Heterobasidion annosum species complex</taxon>
    </lineage>
</organism>
<dbReference type="InParanoid" id="W4JUS7"/>
<sequence>MYRPGHAEAKRPSWPGWKLSEVAGTVTQCAPNRPLGVSTMHSPCTAAGPCARLFHNACTFPAGAHRSLHGHRALHSQLDLELDTYSHVPDGLLHRLSVAPTVKQPPQTRRSPCLGETEQETRPASVLHARVRNVDPVDERPPRDLSAPAWPRPALHRTHTHTAAGHAFLSHALSHALRLPRPSRPQEEPPPPSHRSHHKQGHTRPYRAFLPHAHSALD</sequence>
<dbReference type="EMBL" id="KI925463">
    <property type="protein sequence ID" value="ETW77282.1"/>
    <property type="molecule type" value="Genomic_DNA"/>
</dbReference>
<feature type="region of interest" description="Disordered" evidence="1">
    <location>
        <begin position="102"/>
        <end position="151"/>
    </location>
</feature>
<name>W4JUS7_HETIT</name>
<keyword evidence="3" id="KW-1185">Reference proteome</keyword>
<accession>W4JUS7</accession>
<dbReference type="AlphaFoldDB" id="W4JUS7"/>
<gene>
    <name evidence="2" type="ORF">HETIRDRAFT_105563</name>
</gene>
<dbReference type="GeneID" id="20666077"/>
<feature type="region of interest" description="Disordered" evidence="1">
    <location>
        <begin position="180"/>
        <end position="218"/>
    </location>
</feature>
<feature type="compositionally biased region" description="Basic and acidic residues" evidence="1">
    <location>
        <begin position="132"/>
        <end position="143"/>
    </location>
</feature>
<dbReference type="RefSeq" id="XP_009550809.1">
    <property type="nucleotide sequence ID" value="XM_009552514.1"/>
</dbReference>
<dbReference type="Proteomes" id="UP000030671">
    <property type="component" value="Unassembled WGS sequence"/>
</dbReference>
<evidence type="ECO:0000256" key="1">
    <source>
        <dbReference type="SAM" id="MobiDB-lite"/>
    </source>
</evidence>
<dbReference type="HOGENOM" id="CLU_1267042_0_0_1"/>
<proteinExistence type="predicted"/>
<evidence type="ECO:0000313" key="3">
    <source>
        <dbReference type="Proteomes" id="UP000030671"/>
    </source>
</evidence>
<dbReference type="KEGG" id="hir:HETIRDRAFT_105563"/>